<name>R7ZUD9_9BACT</name>
<protein>
    <submittedName>
        <fullName evidence="1">Uncharacterized protein</fullName>
    </submittedName>
</protein>
<dbReference type="EMBL" id="AQHR01000050">
    <property type="protein sequence ID" value="EON77687.1"/>
    <property type="molecule type" value="Genomic_DNA"/>
</dbReference>
<keyword evidence="2" id="KW-1185">Reference proteome</keyword>
<evidence type="ECO:0000313" key="1">
    <source>
        <dbReference type="EMBL" id="EON77687.1"/>
    </source>
</evidence>
<organism evidence="1 2">
    <name type="scientific">Lunatimonas lonarensis</name>
    <dbReference type="NCBI Taxonomy" id="1232681"/>
    <lineage>
        <taxon>Bacteria</taxon>
        <taxon>Pseudomonadati</taxon>
        <taxon>Bacteroidota</taxon>
        <taxon>Cytophagia</taxon>
        <taxon>Cytophagales</taxon>
        <taxon>Cyclobacteriaceae</taxon>
    </lineage>
</organism>
<accession>R7ZUD9</accession>
<evidence type="ECO:0000313" key="2">
    <source>
        <dbReference type="Proteomes" id="UP000013909"/>
    </source>
</evidence>
<comment type="caution">
    <text evidence="1">The sequence shown here is derived from an EMBL/GenBank/DDBJ whole genome shotgun (WGS) entry which is preliminary data.</text>
</comment>
<sequence>MAAGEVLEIGKFHAYTSRQIPETDPQQLVQAVRDMQQVVSGWKEGSI</sequence>
<reference evidence="1 2" key="1">
    <citation type="submission" date="2013-02" db="EMBL/GenBank/DDBJ databases">
        <title>A novel strain isolated from Lonar lake, Maharashtra, India.</title>
        <authorList>
            <person name="Singh A."/>
        </authorList>
    </citation>
    <scope>NUCLEOTIDE SEQUENCE [LARGE SCALE GENOMIC DNA]</scope>
    <source>
        <strain evidence="1 2">AK24</strain>
    </source>
</reference>
<dbReference type="AlphaFoldDB" id="R7ZUD9"/>
<gene>
    <name evidence="1" type="ORF">ADIS_1906</name>
</gene>
<dbReference type="STRING" id="1232681.ADIS_1906"/>
<dbReference type="Proteomes" id="UP000013909">
    <property type="component" value="Unassembled WGS sequence"/>
</dbReference>
<proteinExistence type="predicted"/>